<dbReference type="InterPro" id="IPR028082">
    <property type="entry name" value="Peripla_BP_I"/>
</dbReference>
<dbReference type="Gene3D" id="3.40.50.2300">
    <property type="match status" value="2"/>
</dbReference>
<evidence type="ECO:0000256" key="3">
    <source>
        <dbReference type="ARBA" id="ARBA00023163"/>
    </source>
</evidence>
<evidence type="ECO:0000313" key="6">
    <source>
        <dbReference type="Proteomes" id="UP000182258"/>
    </source>
</evidence>
<dbReference type="SUPFAM" id="SSF53822">
    <property type="entry name" value="Periplasmic binding protein-like I"/>
    <property type="match status" value="1"/>
</dbReference>
<reference evidence="5 6" key="1">
    <citation type="submission" date="2016-10" db="EMBL/GenBank/DDBJ databases">
        <authorList>
            <person name="de Groot N.N."/>
        </authorList>
    </citation>
    <scope>NUCLEOTIDE SEQUENCE [LARGE SCALE GENOMIC DNA]</scope>
    <source>
        <strain evidence="5 6">CGMCC 1.10210</strain>
    </source>
</reference>
<keyword evidence="1" id="KW-0805">Transcription regulation</keyword>
<dbReference type="Pfam" id="PF13377">
    <property type="entry name" value="Peripla_BP_3"/>
    <property type="match status" value="1"/>
</dbReference>
<dbReference type="AlphaFoldDB" id="A0A1I1HJY3"/>
<dbReference type="STRING" id="728005.SAMN04488059_103131"/>
<keyword evidence="3" id="KW-0804">Transcription</keyword>
<accession>A0A1I1HJY3</accession>
<proteinExistence type="predicted"/>
<evidence type="ECO:0000259" key="4">
    <source>
        <dbReference type="Pfam" id="PF13377"/>
    </source>
</evidence>
<dbReference type="GO" id="GO:0003700">
    <property type="term" value="F:DNA-binding transcription factor activity"/>
    <property type="evidence" value="ECO:0007669"/>
    <property type="project" value="TreeGrafter"/>
</dbReference>
<gene>
    <name evidence="5" type="ORF">SAMN04488059_103131</name>
</gene>
<evidence type="ECO:0000256" key="2">
    <source>
        <dbReference type="ARBA" id="ARBA00023125"/>
    </source>
</evidence>
<name>A0A1I1HJY3_9HYPH</name>
<dbReference type="PANTHER" id="PTHR30146:SF109">
    <property type="entry name" value="HTH-TYPE TRANSCRIPTIONAL REGULATOR GALS"/>
    <property type="match status" value="1"/>
</dbReference>
<dbReference type="PANTHER" id="PTHR30146">
    <property type="entry name" value="LACI-RELATED TRANSCRIPTIONAL REPRESSOR"/>
    <property type="match status" value="1"/>
</dbReference>
<dbReference type="InterPro" id="IPR046335">
    <property type="entry name" value="LacI/GalR-like_sensor"/>
</dbReference>
<dbReference type="Proteomes" id="UP000182258">
    <property type="component" value="Unassembled WGS sequence"/>
</dbReference>
<dbReference type="EMBL" id="FOMB01000003">
    <property type="protein sequence ID" value="SFC24449.1"/>
    <property type="molecule type" value="Genomic_DNA"/>
</dbReference>
<evidence type="ECO:0000313" key="5">
    <source>
        <dbReference type="EMBL" id="SFC24449.1"/>
    </source>
</evidence>
<keyword evidence="2" id="KW-0238">DNA-binding</keyword>
<feature type="domain" description="Transcriptional regulator LacI/GalR-like sensor" evidence="4">
    <location>
        <begin position="2"/>
        <end position="47"/>
    </location>
</feature>
<evidence type="ECO:0000256" key="1">
    <source>
        <dbReference type="ARBA" id="ARBA00023015"/>
    </source>
</evidence>
<dbReference type="GO" id="GO:0000976">
    <property type="term" value="F:transcription cis-regulatory region binding"/>
    <property type="evidence" value="ECO:0007669"/>
    <property type="project" value="TreeGrafter"/>
</dbReference>
<protein>
    <submittedName>
        <fullName evidence="5">Substrate-binding protein-like domain-containing protein</fullName>
    </submittedName>
</protein>
<organism evidence="5 6">
    <name type="scientific">Devosia psychrophila</name>
    <dbReference type="NCBI Taxonomy" id="728005"/>
    <lineage>
        <taxon>Bacteria</taxon>
        <taxon>Pseudomonadati</taxon>
        <taxon>Pseudomonadota</taxon>
        <taxon>Alphaproteobacteria</taxon>
        <taxon>Hyphomicrobiales</taxon>
        <taxon>Devosiaceae</taxon>
        <taxon>Devosia</taxon>
    </lineage>
</organism>
<sequence length="68" mass="7275">MDVPDAVAVVSFDNDELASYMRPGLTTIGLPHEAMGGRAVEMLLARQGEGDSVMPMPPVIRSFLRTAS</sequence>